<dbReference type="AlphaFoldDB" id="A0A6V2K5Q1"/>
<accession>A0A6V2K5Q1</accession>
<feature type="region of interest" description="Disordered" evidence="1">
    <location>
        <begin position="1"/>
        <end position="104"/>
    </location>
</feature>
<evidence type="ECO:0000256" key="1">
    <source>
        <dbReference type="SAM" id="MobiDB-lite"/>
    </source>
</evidence>
<dbReference type="EMBL" id="HBNS01037033">
    <property type="protein sequence ID" value="CAE4633871.1"/>
    <property type="molecule type" value="Transcribed_RNA"/>
</dbReference>
<name>A0A6V2K5Q1_9STRA</name>
<gene>
    <name evidence="2" type="ORF">DBRI00130_LOCUS28925</name>
</gene>
<organism evidence="2">
    <name type="scientific">Ditylum brightwellii</name>
    <dbReference type="NCBI Taxonomy" id="49249"/>
    <lineage>
        <taxon>Eukaryota</taxon>
        <taxon>Sar</taxon>
        <taxon>Stramenopiles</taxon>
        <taxon>Ochrophyta</taxon>
        <taxon>Bacillariophyta</taxon>
        <taxon>Mediophyceae</taxon>
        <taxon>Lithodesmiophycidae</taxon>
        <taxon>Lithodesmiales</taxon>
        <taxon>Lithodesmiaceae</taxon>
        <taxon>Ditylum</taxon>
    </lineage>
</organism>
<reference evidence="2" key="1">
    <citation type="submission" date="2021-01" db="EMBL/GenBank/DDBJ databases">
        <authorList>
            <person name="Corre E."/>
            <person name="Pelletier E."/>
            <person name="Niang G."/>
            <person name="Scheremetjew M."/>
            <person name="Finn R."/>
            <person name="Kale V."/>
            <person name="Holt S."/>
            <person name="Cochrane G."/>
            <person name="Meng A."/>
            <person name="Brown T."/>
            <person name="Cohen L."/>
        </authorList>
    </citation>
    <scope>NUCLEOTIDE SEQUENCE</scope>
    <source>
        <strain evidence="2">GSO104</strain>
    </source>
</reference>
<feature type="compositionally biased region" description="Basic and acidic residues" evidence="1">
    <location>
        <begin position="58"/>
        <end position="73"/>
    </location>
</feature>
<evidence type="ECO:0000313" key="2">
    <source>
        <dbReference type="EMBL" id="CAE4633871.1"/>
    </source>
</evidence>
<protein>
    <submittedName>
        <fullName evidence="2">Uncharacterized protein</fullName>
    </submittedName>
</protein>
<sequence length="104" mass="11138">MRRPRPGNLGNGFGKVGPQSATQARGHEGEVVAATGGGAQLFPRFRGPRSRTRQNSKAADDEWHRRHASDASKELVLPTGHHGSHGLVGSDRREQGRRPRGSGG</sequence>
<proteinExistence type="predicted"/>